<feature type="compositionally biased region" description="Polar residues" evidence="1">
    <location>
        <begin position="335"/>
        <end position="345"/>
    </location>
</feature>
<comment type="caution">
    <text evidence="2">The sequence shown here is derived from an EMBL/GenBank/DDBJ whole genome shotgun (WGS) entry which is preliminary data.</text>
</comment>
<feature type="compositionally biased region" description="Polar residues" evidence="1">
    <location>
        <begin position="177"/>
        <end position="194"/>
    </location>
</feature>
<feature type="compositionally biased region" description="Polar residues" evidence="1">
    <location>
        <begin position="546"/>
        <end position="567"/>
    </location>
</feature>
<evidence type="ECO:0000313" key="3">
    <source>
        <dbReference type="Proteomes" id="UP001521785"/>
    </source>
</evidence>
<feature type="compositionally biased region" description="Basic and acidic residues" evidence="1">
    <location>
        <begin position="230"/>
        <end position="255"/>
    </location>
</feature>
<gene>
    <name evidence="2" type="ORF">SLS60_008292</name>
</gene>
<feature type="compositionally biased region" description="Basic and acidic residues" evidence="1">
    <location>
        <begin position="129"/>
        <end position="138"/>
    </location>
</feature>
<reference evidence="2 3" key="1">
    <citation type="submission" date="2024-02" db="EMBL/GenBank/DDBJ databases">
        <title>De novo assembly and annotation of 12 fungi associated with fruit tree decline syndrome in Ontario, Canada.</title>
        <authorList>
            <person name="Sulman M."/>
            <person name="Ellouze W."/>
            <person name="Ilyukhin E."/>
        </authorList>
    </citation>
    <scope>NUCLEOTIDE SEQUENCE [LARGE SCALE GENOMIC DNA]</scope>
    <source>
        <strain evidence="2 3">M42-189</strain>
    </source>
</reference>
<proteinExistence type="predicted"/>
<feature type="compositionally biased region" description="Low complexity" evidence="1">
    <location>
        <begin position="66"/>
        <end position="82"/>
    </location>
</feature>
<keyword evidence="3" id="KW-1185">Reference proteome</keyword>
<feature type="compositionally biased region" description="Low complexity" evidence="1">
    <location>
        <begin position="418"/>
        <end position="434"/>
    </location>
</feature>
<dbReference type="EMBL" id="JAKJXO020000012">
    <property type="protein sequence ID" value="KAL1597805.1"/>
    <property type="molecule type" value="Genomic_DNA"/>
</dbReference>
<protein>
    <submittedName>
        <fullName evidence="2">Uncharacterized protein</fullName>
    </submittedName>
</protein>
<feature type="compositionally biased region" description="Basic and acidic residues" evidence="1">
    <location>
        <begin position="436"/>
        <end position="449"/>
    </location>
</feature>
<dbReference type="Proteomes" id="UP001521785">
    <property type="component" value="Unassembled WGS sequence"/>
</dbReference>
<feature type="compositionally biased region" description="Basic and acidic residues" evidence="1">
    <location>
        <begin position="1"/>
        <end position="12"/>
    </location>
</feature>
<feature type="compositionally biased region" description="Polar residues" evidence="1">
    <location>
        <begin position="402"/>
        <end position="411"/>
    </location>
</feature>
<evidence type="ECO:0000313" key="2">
    <source>
        <dbReference type="EMBL" id="KAL1597805.1"/>
    </source>
</evidence>
<feature type="compositionally biased region" description="Basic and acidic residues" evidence="1">
    <location>
        <begin position="25"/>
        <end position="38"/>
    </location>
</feature>
<evidence type="ECO:0000256" key="1">
    <source>
        <dbReference type="SAM" id="MobiDB-lite"/>
    </source>
</evidence>
<feature type="compositionally biased region" description="Polar residues" evidence="1">
    <location>
        <begin position="359"/>
        <end position="375"/>
    </location>
</feature>
<sequence>MTQPKEDTKAESSDTGLTEWDVSEEYERKDYKGPEGSRKMAPARGHRPRTLGNIEAPPPATLTDIPSSKPATKAPAPKSGSSEASLRKPPNTSSYKPSRTAPTSSPKPKAPMEIPGLKTLKHPGNAAPEKQKSPEDARATGLENTKAPEATKGPSSPKPSEGKLKIFSMKKERKSTKSLQPSTTNSEPATTSDMPSTTKETSSTTTKQPEQQRGSDSPKPAVSSQTEGSKSTDVEDSKTKSSAKQKEVASDERESQASAPVASATTGQSQGSSQFFGGGNLPSFSDIDFGFQGDNETLQDNEYYKGEGARRKDRKVGGRQNVVKSAFFGEHATFKRNNTAPTADTPNPLKDHTKDQFTFEMSTAAPTRSGPTPLQTAPGGAVPGSNLGPDVKFRRFELKPQTGASAATSTDPTPPAKSTGYRSRSSSGHSLSSTEDMYRDDKNEDRKADWTIPTVRWKKSREFLNPEASSSSDRKDARSGSSQWETVATNPDAKPSGSVGAFHFGNRTFGQIPGHTAEELARNGGRDPDDTTIVRVSRPPGDFNFGSPSAGPSQPSVATPPENQAPSFQDPDDPGMTDAPPFSPIQEHQSFESDLME</sequence>
<feature type="region of interest" description="Disordered" evidence="1">
    <location>
        <begin position="1"/>
        <end position="597"/>
    </location>
</feature>
<feature type="compositionally biased region" description="Polar residues" evidence="1">
    <location>
        <begin position="90"/>
        <end position="106"/>
    </location>
</feature>
<organism evidence="2 3">
    <name type="scientific">Paraconiothyrium brasiliense</name>
    <dbReference type="NCBI Taxonomy" id="300254"/>
    <lineage>
        <taxon>Eukaryota</taxon>
        <taxon>Fungi</taxon>
        <taxon>Dikarya</taxon>
        <taxon>Ascomycota</taxon>
        <taxon>Pezizomycotina</taxon>
        <taxon>Dothideomycetes</taxon>
        <taxon>Pleosporomycetidae</taxon>
        <taxon>Pleosporales</taxon>
        <taxon>Massarineae</taxon>
        <taxon>Didymosphaeriaceae</taxon>
        <taxon>Paraconiothyrium</taxon>
    </lineage>
</organism>
<name>A0ABR3R063_9PLEO</name>
<feature type="compositionally biased region" description="Basic and acidic residues" evidence="1">
    <location>
        <begin position="516"/>
        <end position="529"/>
    </location>
</feature>
<accession>A0ABR3R063</accession>
<feature type="compositionally biased region" description="Low complexity" evidence="1">
    <location>
        <begin position="195"/>
        <end position="212"/>
    </location>
</feature>